<dbReference type="SMART" id="SM00311">
    <property type="entry name" value="PWI"/>
    <property type="match status" value="1"/>
</dbReference>
<feature type="compositionally biased region" description="Low complexity" evidence="4">
    <location>
        <begin position="156"/>
        <end position="165"/>
    </location>
</feature>
<dbReference type="InterPro" id="IPR035979">
    <property type="entry name" value="RBD_domain_sf"/>
</dbReference>
<feature type="compositionally biased region" description="Basic and acidic residues" evidence="4">
    <location>
        <begin position="166"/>
        <end position="186"/>
    </location>
</feature>
<dbReference type="GO" id="GO:0003729">
    <property type="term" value="F:mRNA binding"/>
    <property type="evidence" value="ECO:0007669"/>
    <property type="project" value="TreeGrafter"/>
</dbReference>
<keyword evidence="2 3" id="KW-0694">RNA-binding</keyword>
<dbReference type="Pfam" id="PF01480">
    <property type="entry name" value="PWI"/>
    <property type="match status" value="1"/>
</dbReference>
<dbReference type="InterPro" id="IPR036483">
    <property type="entry name" value="PWI_dom_sf"/>
</dbReference>
<keyword evidence="1" id="KW-0507">mRNA processing</keyword>
<dbReference type="PANTHER" id="PTHR18806">
    <property type="entry name" value="RBM25 PROTEIN"/>
    <property type="match status" value="1"/>
</dbReference>
<accession>A0A9Q0M5G6</accession>
<dbReference type="AlphaFoldDB" id="A0A9Q0M5G6"/>
<evidence type="ECO:0000256" key="1">
    <source>
        <dbReference type="ARBA" id="ARBA00022664"/>
    </source>
</evidence>
<feature type="compositionally biased region" description="Basic and acidic residues" evidence="4">
    <location>
        <begin position="256"/>
        <end position="304"/>
    </location>
</feature>
<evidence type="ECO:0000256" key="3">
    <source>
        <dbReference type="PROSITE-ProRule" id="PRU00176"/>
    </source>
</evidence>
<protein>
    <recommendedName>
        <fullName evidence="9">RNA-binding protein 25</fullName>
    </recommendedName>
</protein>
<feature type="region of interest" description="Disordered" evidence="4">
    <location>
        <begin position="519"/>
        <end position="632"/>
    </location>
</feature>
<reference evidence="7" key="1">
    <citation type="submission" date="2022-12" db="EMBL/GenBank/DDBJ databases">
        <title>Genome assemblies of Blomia tropicalis.</title>
        <authorList>
            <person name="Cui Y."/>
        </authorList>
    </citation>
    <scope>NUCLEOTIDE SEQUENCE</scope>
    <source>
        <tissue evidence="7">Adult mites</tissue>
    </source>
</reference>
<dbReference type="EMBL" id="JAPWDV010000003">
    <property type="protein sequence ID" value="KAJ6217730.1"/>
    <property type="molecule type" value="Genomic_DNA"/>
</dbReference>
<dbReference type="PROSITE" id="PS51025">
    <property type="entry name" value="PWI"/>
    <property type="match status" value="1"/>
</dbReference>
<evidence type="ECO:0008006" key="9">
    <source>
        <dbReference type="Google" id="ProtNLM"/>
    </source>
</evidence>
<dbReference type="Pfam" id="PF00076">
    <property type="entry name" value="RRM_1"/>
    <property type="match status" value="1"/>
</dbReference>
<feature type="compositionally biased region" description="Low complexity" evidence="4">
    <location>
        <begin position="612"/>
        <end position="629"/>
    </location>
</feature>
<gene>
    <name evidence="7" type="ORF">RDWZM_008887</name>
</gene>
<dbReference type="PANTHER" id="PTHR18806:SF4">
    <property type="entry name" value="RNA-BINDING PROTEIN 25"/>
    <property type="match status" value="1"/>
</dbReference>
<evidence type="ECO:0000259" key="5">
    <source>
        <dbReference type="PROSITE" id="PS50102"/>
    </source>
</evidence>
<organism evidence="7 8">
    <name type="scientific">Blomia tropicalis</name>
    <name type="common">Mite</name>
    <dbReference type="NCBI Taxonomy" id="40697"/>
    <lineage>
        <taxon>Eukaryota</taxon>
        <taxon>Metazoa</taxon>
        <taxon>Ecdysozoa</taxon>
        <taxon>Arthropoda</taxon>
        <taxon>Chelicerata</taxon>
        <taxon>Arachnida</taxon>
        <taxon>Acari</taxon>
        <taxon>Acariformes</taxon>
        <taxon>Sarcoptiformes</taxon>
        <taxon>Astigmata</taxon>
        <taxon>Glycyphagoidea</taxon>
        <taxon>Echimyopodidae</taxon>
        <taxon>Blomia</taxon>
    </lineage>
</organism>
<feature type="domain" description="PWI" evidence="6">
    <location>
        <begin position="650"/>
        <end position="743"/>
    </location>
</feature>
<dbReference type="FunFam" id="1.20.1390.10:FF:000004">
    <property type="entry name" value="RNA-binding motif protein 25"/>
    <property type="match status" value="1"/>
</dbReference>
<dbReference type="SUPFAM" id="SSF54928">
    <property type="entry name" value="RNA-binding domain, RBD"/>
    <property type="match status" value="1"/>
</dbReference>
<dbReference type="GO" id="GO:0005681">
    <property type="term" value="C:spliceosomal complex"/>
    <property type="evidence" value="ECO:0007669"/>
    <property type="project" value="TreeGrafter"/>
</dbReference>
<dbReference type="GO" id="GO:0006397">
    <property type="term" value="P:mRNA processing"/>
    <property type="evidence" value="ECO:0007669"/>
    <property type="project" value="UniProtKB-KW"/>
</dbReference>
<dbReference type="CDD" id="cd12446">
    <property type="entry name" value="RRM_RBM25"/>
    <property type="match status" value="1"/>
</dbReference>
<dbReference type="SUPFAM" id="SSF101233">
    <property type="entry name" value="PWI domain"/>
    <property type="match status" value="1"/>
</dbReference>
<evidence type="ECO:0000313" key="8">
    <source>
        <dbReference type="Proteomes" id="UP001142055"/>
    </source>
</evidence>
<dbReference type="InterPro" id="IPR000504">
    <property type="entry name" value="RRM_dom"/>
</dbReference>
<dbReference type="InterPro" id="IPR052768">
    <property type="entry name" value="RBM25"/>
</dbReference>
<evidence type="ECO:0000256" key="4">
    <source>
        <dbReference type="SAM" id="MobiDB-lite"/>
    </source>
</evidence>
<comment type="caution">
    <text evidence="7">The sequence shown here is derived from an EMBL/GenBank/DDBJ whole genome shotgun (WGS) entry which is preliminary data.</text>
</comment>
<dbReference type="PROSITE" id="PS50102">
    <property type="entry name" value="RRM"/>
    <property type="match status" value="1"/>
</dbReference>
<feature type="region of interest" description="Disordered" evidence="4">
    <location>
        <begin position="1"/>
        <end position="25"/>
    </location>
</feature>
<proteinExistence type="predicted"/>
<keyword evidence="8" id="KW-1185">Reference proteome</keyword>
<dbReference type="InterPro" id="IPR012677">
    <property type="entry name" value="Nucleotide-bd_a/b_plait_sf"/>
</dbReference>
<evidence type="ECO:0000256" key="2">
    <source>
        <dbReference type="ARBA" id="ARBA00022884"/>
    </source>
</evidence>
<dbReference type="Gene3D" id="1.20.1390.10">
    <property type="entry name" value="PWI domain"/>
    <property type="match status" value="1"/>
</dbReference>
<evidence type="ECO:0000259" key="6">
    <source>
        <dbReference type="PROSITE" id="PS51025"/>
    </source>
</evidence>
<feature type="region of interest" description="Disordered" evidence="4">
    <location>
        <begin position="153"/>
        <end position="186"/>
    </location>
</feature>
<dbReference type="SMART" id="SM00360">
    <property type="entry name" value="RRM"/>
    <property type="match status" value="1"/>
</dbReference>
<feature type="compositionally biased region" description="Basic and acidic residues" evidence="4">
    <location>
        <begin position="331"/>
        <end position="375"/>
    </location>
</feature>
<dbReference type="InterPro" id="IPR034268">
    <property type="entry name" value="RBM25_RRM"/>
</dbReference>
<dbReference type="OMA" id="DGCVNKK"/>
<feature type="compositionally biased region" description="Polar residues" evidence="4">
    <location>
        <begin position="519"/>
        <end position="545"/>
    </location>
</feature>
<dbReference type="Proteomes" id="UP001142055">
    <property type="component" value="Chromosome 3"/>
</dbReference>
<feature type="region of interest" description="Disordered" evidence="4">
    <location>
        <begin position="256"/>
        <end position="375"/>
    </location>
</feature>
<name>A0A9Q0M5G6_BLOTA</name>
<sequence length="743" mass="86359">MGVTVPAGVTSISAPPMRNSSSIGNPPVLQFHQNPLLFQQPQQMALLPTNKPQMLQGKNSLGKPAFTVTVFVGNITERASDMLIRQLLSKCGAVNNWKRVQGPNGKLQAFGFCEYCNPESALRAIRLLHDFEISDKKLIVRVDAKTQEKLDEYFQKNKSNNSNNSSEDKADSDNVEPKIDEATKEEDKIVRNQISIVLKEHETELEKKDFGNEDSKRREKRHNITKDVKNENLIDLDMEDEKRSLIHREIDKFRDTYKKYDEEKEEEKRKKEEDRAKRSDRSAKDETRSRSKDQDERRLRLGRDRRTRRSNTQSPDIDRDRSGSPLDEEEILLKRRNEKMLREKEQSYQRRLRNWESRERRKAKENEKEREKEIRRKEEEEIERLKLKQFLQDYDDERHDSKYYKGKVLSRRLMDRQKEIEQDLYEREQERKELDVLKQKLAEEGHPDPDSEVRKRLNVNEPHEHSDINDRIKMLMNEARNSGTYNDEDSQGSFSNMRGSSVKTFGFAGMKISGSGSNIDGSLVPNGSSTSTDNHSKASNKSSSVEVIADKTKSHSKVNNKELSKRKRLQVSDVFNSNEDDEVNVANGKKRRPPPNALLEDSNTDSNLSTGSAANANINNKQSQSSSQLSHEEKRRQIKNLIDKIPTSKDELFCYNIEWDLLDNNLMERRIRPWINKKISDYIGEEEQTLLNFICKKLLTKSTAQSLLDDVAMVLDEEAQVFVVKLWRLLIYEIEAKKIGLNK</sequence>
<feature type="compositionally biased region" description="Polar residues" evidence="4">
    <location>
        <begin position="10"/>
        <end position="24"/>
    </location>
</feature>
<feature type="domain" description="RRM" evidence="5">
    <location>
        <begin position="68"/>
        <end position="145"/>
    </location>
</feature>
<evidence type="ECO:0000313" key="7">
    <source>
        <dbReference type="EMBL" id="KAJ6217730.1"/>
    </source>
</evidence>
<dbReference type="GO" id="GO:0000381">
    <property type="term" value="P:regulation of alternative mRNA splicing, via spliceosome"/>
    <property type="evidence" value="ECO:0007669"/>
    <property type="project" value="TreeGrafter"/>
</dbReference>
<dbReference type="Gene3D" id="3.30.70.330">
    <property type="match status" value="1"/>
</dbReference>
<feature type="compositionally biased region" description="Basic and acidic residues" evidence="4">
    <location>
        <begin position="548"/>
        <end position="563"/>
    </location>
</feature>
<feature type="compositionally biased region" description="Basic and acidic residues" evidence="4">
    <location>
        <begin position="442"/>
        <end position="455"/>
    </location>
</feature>
<dbReference type="InterPro" id="IPR002483">
    <property type="entry name" value="PWI_dom"/>
</dbReference>
<feature type="region of interest" description="Disordered" evidence="4">
    <location>
        <begin position="442"/>
        <end position="469"/>
    </location>
</feature>